<proteinExistence type="predicted"/>
<evidence type="ECO:0000313" key="3">
    <source>
        <dbReference type="Proteomes" id="UP000051950"/>
    </source>
</evidence>
<dbReference type="RefSeq" id="WP_057930586.1">
    <property type="nucleotide sequence ID" value="NZ_LMZQ01000001.1"/>
</dbReference>
<evidence type="ECO:0000313" key="2">
    <source>
        <dbReference type="EMBL" id="KRT17957.1"/>
    </source>
</evidence>
<dbReference type="EMBL" id="LMZQ01000001">
    <property type="protein sequence ID" value="KRT17957.1"/>
    <property type="molecule type" value="Genomic_DNA"/>
</dbReference>
<name>A0A0T5VXP6_9SPHI</name>
<keyword evidence="1" id="KW-0472">Membrane</keyword>
<dbReference type="OrthoDB" id="916275at2"/>
<protein>
    <submittedName>
        <fullName evidence="2">Uncharacterized protein</fullName>
    </submittedName>
</protein>
<comment type="caution">
    <text evidence="2">The sequence shown here is derived from an EMBL/GenBank/DDBJ whole genome shotgun (WGS) entry which is preliminary data.</text>
</comment>
<accession>A0A0T5VXP6</accession>
<keyword evidence="1" id="KW-1133">Transmembrane helix</keyword>
<gene>
    <name evidence="2" type="ORF">ASU31_01295</name>
</gene>
<dbReference type="Proteomes" id="UP000051950">
    <property type="component" value="Unassembled WGS sequence"/>
</dbReference>
<dbReference type="AlphaFoldDB" id="A0A0T5VXP6"/>
<dbReference type="STRING" id="687842.ASU31_01295"/>
<sequence>MTRKVKKLWIVLAAAAGIPLTMWLCWYLSPKTKMVAAIIDKTVLTSAGQEHISFLWILNHEKLTKTASKFYKIDHDYFGFFPSEGEKFRLKGLERFNNDQLQQLSEDINLVYFTDTYGIYRNEWYTQKNNNERSGMVYGGMSSQDIELLKQMKQKKKLIITEFNSIGSPTSQETRKHFEDMFAMHWTGWTGRFFESLDTTRNKELPRWLINNYKRANNNNWPFKKSGIALVSNQDRVIILEDGRDLKNPMPHIISGEYGQKVLGLPEKIKYAFWFDVIQPNRAINTQVASFQMDVNQNGQALLKANGLSAVFPAVLMHKETDYRFYYFSGDFCDNPVSLSSSYFKGIGAFKWLFYDTSNPMERSSFFWNFYRPMMTNILDQEREYNKK</sequence>
<keyword evidence="3" id="KW-1185">Reference proteome</keyword>
<organism evidence="2 3">
    <name type="scientific">Pedobacter ginsenosidimutans</name>
    <dbReference type="NCBI Taxonomy" id="687842"/>
    <lineage>
        <taxon>Bacteria</taxon>
        <taxon>Pseudomonadati</taxon>
        <taxon>Bacteroidota</taxon>
        <taxon>Sphingobacteriia</taxon>
        <taxon>Sphingobacteriales</taxon>
        <taxon>Sphingobacteriaceae</taxon>
        <taxon>Pedobacter</taxon>
    </lineage>
</organism>
<feature type="transmembrane region" description="Helical" evidence="1">
    <location>
        <begin position="7"/>
        <end position="29"/>
    </location>
</feature>
<keyword evidence="1" id="KW-0812">Transmembrane</keyword>
<evidence type="ECO:0000256" key="1">
    <source>
        <dbReference type="SAM" id="Phobius"/>
    </source>
</evidence>
<reference evidence="2 3" key="1">
    <citation type="submission" date="2015-11" db="EMBL/GenBank/DDBJ databases">
        <title>Sequence of Pedobacter ginsenosidimutans.</title>
        <authorList>
            <person name="Carson E."/>
            <person name="Keyser V."/>
            <person name="Newman J."/>
            <person name="Miller J."/>
        </authorList>
    </citation>
    <scope>NUCLEOTIDE SEQUENCE [LARGE SCALE GENOMIC DNA]</scope>
    <source>
        <strain evidence="2 3">KACC 14530</strain>
    </source>
</reference>